<dbReference type="PANTHER" id="PTHR47245">
    <property type="entry name" value="PEPTIDYLPROLYL ISOMERASE"/>
    <property type="match status" value="1"/>
</dbReference>
<reference evidence="13 14" key="1">
    <citation type="submission" date="2019-06" db="EMBL/GenBank/DDBJ databases">
        <title>Genomic Encyclopedia of Type Strains, Phase IV (KMG-V): Genome sequencing to study the core and pangenomes of soil and plant-associated prokaryotes.</title>
        <authorList>
            <person name="Whitman W."/>
        </authorList>
    </citation>
    <scope>NUCLEOTIDE SEQUENCE [LARGE SCALE GENOMIC DNA]</scope>
    <source>
        <strain evidence="13 14">BR 11140</strain>
    </source>
</reference>
<evidence type="ECO:0000313" key="13">
    <source>
        <dbReference type="EMBL" id="TWB46343.1"/>
    </source>
</evidence>
<keyword evidence="11" id="KW-0472">Membrane</keyword>
<dbReference type="GO" id="GO:0003755">
    <property type="term" value="F:peptidyl-prolyl cis-trans isomerase activity"/>
    <property type="evidence" value="ECO:0007669"/>
    <property type="project" value="UniProtKB-KW"/>
</dbReference>
<dbReference type="EMBL" id="VITT01000053">
    <property type="protein sequence ID" value="TWB46343.1"/>
    <property type="molecule type" value="Genomic_DNA"/>
</dbReference>
<dbReference type="Proteomes" id="UP000318050">
    <property type="component" value="Unassembled WGS sequence"/>
</dbReference>
<evidence type="ECO:0000256" key="5">
    <source>
        <dbReference type="ARBA" id="ARBA00022729"/>
    </source>
</evidence>
<dbReference type="Gene3D" id="3.10.50.40">
    <property type="match status" value="1"/>
</dbReference>
<evidence type="ECO:0000256" key="9">
    <source>
        <dbReference type="ARBA" id="ARBA00031484"/>
    </source>
</evidence>
<evidence type="ECO:0000256" key="6">
    <source>
        <dbReference type="ARBA" id="ARBA00023110"/>
    </source>
</evidence>
<sequence>MNTPAAYDNPLARHSERRSIILCAIGAVTGLIVAGTGLFTAQGTRIAGVPAEDVAMVNQVPILMSDYIANLRAAEGVGLDNATPAQRRKILDQMISEELYVQRSIELGQQNDITEVRAALVGAVEAQQATDAAATQPDEDTLIAFYNQRISQYEDEGTITLIDMIAPDEAAAGAAVAEIRAGKPVTAAASVHGLRPSGKMADGEEYYFAGRIHLGDRLFDAASKVPTGKVSDPITAPDGIHVIAVTQNTPPKASPYEMVRDKVLSDYRADKINRMRAGADAFLRRRADIQIAKGFE</sequence>
<name>A0A560HIP3_9PROT</name>
<evidence type="ECO:0000256" key="3">
    <source>
        <dbReference type="ARBA" id="ARBA00013194"/>
    </source>
</evidence>
<organism evidence="13 14">
    <name type="scientific">Nitrospirillum amazonense</name>
    <dbReference type="NCBI Taxonomy" id="28077"/>
    <lineage>
        <taxon>Bacteria</taxon>
        <taxon>Pseudomonadati</taxon>
        <taxon>Pseudomonadota</taxon>
        <taxon>Alphaproteobacteria</taxon>
        <taxon>Rhodospirillales</taxon>
        <taxon>Azospirillaceae</taxon>
        <taxon>Nitrospirillum</taxon>
    </lineage>
</organism>
<evidence type="ECO:0000256" key="2">
    <source>
        <dbReference type="ARBA" id="ARBA00007656"/>
    </source>
</evidence>
<proteinExistence type="inferred from homology"/>
<dbReference type="InterPro" id="IPR000297">
    <property type="entry name" value="PPIase_PpiC"/>
</dbReference>
<dbReference type="InterPro" id="IPR050245">
    <property type="entry name" value="PrsA_foldase"/>
</dbReference>
<evidence type="ECO:0000256" key="1">
    <source>
        <dbReference type="ARBA" id="ARBA00000971"/>
    </source>
</evidence>
<keyword evidence="7 10" id="KW-0413">Isomerase</keyword>
<dbReference type="Pfam" id="PF13145">
    <property type="entry name" value="Rotamase_2"/>
    <property type="match status" value="1"/>
</dbReference>
<dbReference type="PROSITE" id="PS50198">
    <property type="entry name" value="PPIC_PPIASE_2"/>
    <property type="match status" value="1"/>
</dbReference>
<keyword evidence="11" id="KW-0812">Transmembrane</keyword>
<feature type="transmembrane region" description="Helical" evidence="11">
    <location>
        <begin position="20"/>
        <end position="41"/>
    </location>
</feature>
<comment type="similarity">
    <text evidence="2">Belongs to the PpiC/parvulin rotamase family.</text>
</comment>
<dbReference type="AlphaFoldDB" id="A0A560HIP3"/>
<keyword evidence="5" id="KW-0732">Signal</keyword>
<feature type="domain" description="PpiC" evidence="12">
    <location>
        <begin position="156"/>
        <end position="247"/>
    </location>
</feature>
<comment type="caution">
    <text evidence="13">The sequence shown here is derived from an EMBL/GenBank/DDBJ whole genome shotgun (WGS) entry which is preliminary data.</text>
</comment>
<evidence type="ECO:0000256" key="7">
    <source>
        <dbReference type="ARBA" id="ARBA00023235"/>
    </source>
</evidence>
<evidence type="ECO:0000256" key="11">
    <source>
        <dbReference type="SAM" id="Phobius"/>
    </source>
</evidence>
<evidence type="ECO:0000256" key="4">
    <source>
        <dbReference type="ARBA" id="ARBA00018370"/>
    </source>
</evidence>
<dbReference type="OrthoDB" id="7593487at2"/>
<comment type="catalytic activity">
    <reaction evidence="1">
        <text>[protein]-peptidylproline (omega=180) = [protein]-peptidylproline (omega=0)</text>
        <dbReference type="Rhea" id="RHEA:16237"/>
        <dbReference type="Rhea" id="RHEA-COMP:10747"/>
        <dbReference type="Rhea" id="RHEA-COMP:10748"/>
        <dbReference type="ChEBI" id="CHEBI:83833"/>
        <dbReference type="ChEBI" id="CHEBI:83834"/>
        <dbReference type="EC" id="5.2.1.8"/>
    </reaction>
</comment>
<dbReference type="PANTHER" id="PTHR47245:SF1">
    <property type="entry name" value="FOLDASE PROTEIN PRSA"/>
    <property type="match status" value="1"/>
</dbReference>
<keyword evidence="11" id="KW-1133">Transmembrane helix</keyword>
<evidence type="ECO:0000256" key="8">
    <source>
        <dbReference type="ARBA" id="ARBA00030642"/>
    </source>
</evidence>
<keyword evidence="6 10" id="KW-0697">Rotamase</keyword>
<accession>A0A560HIP3</accession>
<gene>
    <name evidence="13" type="ORF">FBZ92_1536</name>
</gene>
<evidence type="ECO:0000256" key="10">
    <source>
        <dbReference type="PROSITE-ProRule" id="PRU00278"/>
    </source>
</evidence>
<dbReference type="InterPro" id="IPR046357">
    <property type="entry name" value="PPIase_dom_sf"/>
</dbReference>
<dbReference type="EC" id="5.2.1.8" evidence="3"/>
<evidence type="ECO:0000259" key="12">
    <source>
        <dbReference type="PROSITE" id="PS50198"/>
    </source>
</evidence>
<evidence type="ECO:0000313" key="14">
    <source>
        <dbReference type="Proteomes" id="UP000318050"/>
    </source>
</evidence>
<dbReference type="SUPFAM" id="SSF54534">
    <property type="entry name" value="FKBP-like"/>
    <property type="match status" value="1"/>
</dbReference>
<protein>
    <recommendedName>
        <fullName evidence="4">Parvulin-like PPIase</fullName>
        <ecNumber evidence="3">5.2.1.8</ecNumber>
    </recommendedName>
    <alternativeName>
        <fullName evidence="8">Peptidyl-prolyl cis-trans isomerase plp</fullName>
    </alternativeName>
    <alternativeName>
        <fullName evidence="9">Rotamase plp</fullName>
    </alternativeName>
</protein>